<keyword evidence="2 7" id="KW-0813">Transport</keyword>
<keyword evidence="7" id="KW-0288">FMN</keyword>
<comment type="similarity">
    <text evidence="7">Belongs to the MsrQ family.</text>
</comment>
<keyword evidence="7" id="KW-1003">Cell membrane</keyword>
<comment type="function">
    <text evidence="7">Part of the MsrPQ system that repairs oxidized periplasmic proteins containing methionine sulfoxide residues (Met-O), using respiratory chain electrons. Thus protects these proteins from oxidative-stress damage caused by reactive species of oxygen and chlorine generated by the host defense mechanisms. MsrPQ is essential for the maintenance of envelope integrity under bleach stress, rescuing a wide series of structurally unrelated periplasmic proteins from methionine oxidation. MsrQ provides electrons for reduction to the reductase catalytic subunit MsrP, using the quinone pool of the respiratory chain.</text>
</comment>
<dbReference type="GO" id="GO:0005886">
    <property type="term" value="C:plasma membrane"/>
    <property type="evidence" value="ECO:0007669"/>
    <property type="project" value="UniProtKB-SubCell"/>
</dbReference>
<feature type="domain" description="Ferric oxidoreductase" evidence="8">
    <location>
        <begin position="56"/>
        <end position="162"/>
    </location>
</feature>
<dbReference type="HAMAP" id="MF_01207">
    <property type="entry name" value="MsrQ"/>
    <property type="match status" value="1"/>
</dbReference>
<comment type="subcellular location">
    <subcellularLocation>
        <location evidence="7">Cell membrane</location>
        <topology evidence="7">Multi-pass membrane protein</topology>
    </subcellularLocation>
    <subcellularLocation>
        <location evidence="1">Membrane</location>
        <topology evidence="1">Multi-pass membrane protein</topology>
    </subcellularLocation>
</comment>
<keyword evidence="4 7" id="KW-1133">Transmembrane helix</keyword>
<dbReference type="GO" id="GO:0020037">
    <property type="term" value="F:heme binding"/>
    <property type="evidence" value="ECO:0007669"/>
    <property type="project" value="UniProtKB-UniRule"/>
</dbReference>
<name>A0A6B2JN76_9RHOB</name>
<evidence type="ECO:0000256" key="5">
    <source>
        <dbReference type="ARBA" id="ARBA00023004"/>
    </source>
</evidence>
<feature type="transmembrane region" description="Helical" evidence="7">
    <location>
        <begin position="52"/>
        <end position="70"/>
    </location>
</feature>
<evidence type="ECO:0000313" key="9">
    <source>
        <dbReference type="EMBL" id="NDU99364.1"/>
    </source>
</evidence>
<protein>
    <recommendedName>
        <fullName evidence="7">Protein-methionine-sulfoxide reductase heme-binding subunit MsrQ</fullName>
    </recommendedName>
    <alternativeName>
        <fullName evidence="7">Flavocytochrome MsrQ</fullName>
    </alternativeName>
</protein>
<gene>
    <name evidence="7 9" type="primary">msrQ</name>
    <name evidence="9" type="ORF">GZA08_00025</name>
</gene>
<comment type="caution">
    <text evidence="9">The sequence shown here is derived from an EMBL/GenBank/DDBJ whole genome shotgun (WGS) entry which is preliminary data.</text>
</comment>
<evidence type="ECO:0000256" key="3">
    <source>
        <dbReference type="ARBA" id="ARBA00022692"/>
    </source>
</evidence>
<feature type="transmembrane region" description="Helical" evidence="7">
    <location>
        <begin position="82"/>
        <end position="101"/>
    </location>
</feature>
<dbReference type="PANTHER" id="PTHR36964:SF1">
    <property type="entry name" value="PROTEIN-METHIONINE-SULFOXIDE REDUCTASE HEME-BINDING SUBUNIT MSRQ"/>
    <property type="match status" value="1"/>
</dbReference>
<keyword evidence="5 7" id="KW-0408">Iron</keyword>
<sequence>MAVTDTINSTLRKVPAWAIYVAGFLYAAWYFYLGLTGGLGVEPINTLERKYGLTAIQLIIAGLAVTPLRRWANINLMKFRRAIGVTAFFFVLAHFCVWALLDVQTLARVWADILKRPYITIGMGAFLLLIPLAATSNNLSVRKLGPKWRQLHKLVYPAAILAAIHFIWLVKGFPWEPFIYAGIIAVLLALRLVPKKRRQPAPRRATT</sequence>
<keyword evidence="7" id="KW-0285">Flavoprotein</keyword>
<feature type="transmembrane region" description="Helical" evidence="7">
    <location>
        <begin position="14"/>
        <end position="32"/>
    </location>
</feature>
<comment type="subunit">
    <text evidence="7">Heterodimer of a catalytic subunit (MsrP) and a heme-binding subunit (MsrQ).</text>
</comment>
<keyword evidence="3 7" id="KW-0812">Transmembrane</keyword>
<feature type="transmembrane region" description="Helical" evidence="7">
    <location>
        <begin position="177"/>
        <end position="194"/>
    </location>
</feature>
<dbReference type="NCBIfam" id="NF003833">
    <property type="entry name" value="PRK05419.1-5"/>
    <property type="match status" value="1"/>
</dbReference>
<proteinExistence type="inferred from homology"/>
<evidence type="ECO:0000256" key="1">
    <source>
        <dbReference type="ARBA" id="ARBA00004141"/>
    </source>
</evidence>
<keyword evidence="7" id="KW-0249">Electron transport</keyword>
<feature type="transmembrane region" description="Helical" evidence="7">
    <location>
        <begin position="154"/>
        <end position="171"/>
    </location>
</feature>
<accession>A0A6B2JN76</accession>
<dbReference type="Proteomes" id="UP000474757">
    <property type="component" value="Unassembled WGS sequence"/>
</dbReference>
<evidence type="ECO:0000256" key="6">
    <source>
        <dbReference type="ARBA" id="ARBA00023136"/>
    </source>
</evidence>
<dbReference type="GO" id="GO:0016679">
    <property type="term" value="F:oxidoreductase activity, acting on diphenols and related substances as donors"/>
    <property type="evidence" value="ECO:0007669"/>
    <property type="project" value="TreeGrafter"/>
</dbReference>
<keyword evidence="7" id="KW-0479">Metal-binding</keyword>
<evidence type="ECO:0000256" key="7">
    <source>
        <dbReference type="HAMAP-Rule" id="MF_01207"/>
    </source>
</evidence>
<dbReference type="GO" id="GO:0030091">
    <property type="term" value="P:protein repair"/>
    <property type="evidence" value="ECO:0007669"/>
    <property type="project" value="UniProtKB-UniRule"/>
</dbReference>
<evidence type="ECO:0000259" key="8">
    <source>
        <dbReference type="Pfam" id="PF01794"/>
    </source>
</evidence>
<keyword evidence="6 7" id="KW-0472">Membrane</keyword>
<evidence type="ECO:0000256" key="4">
    <source>
        <dbReference type="ARBA" id="ARBA00022989"/>
    </source>
</evidence>
<dbReference type="EMBL" id="JAAGAB010000001">
    <property type="protein sequence ID" value="NDU99364.1"/>
    <property type="molecule type" value="Genomic_DNA"/>
</dbReference>
<dbReference type="Pfam" id="PF01794">
    <property type="entry name" value="Ferric_reduct"/>
    <property type="match status" value="1"/>
</dbReference>
<evidence type="ECO:0000256" key="2">
    <source>
        <dbReference type="ARBA" id="ARBA00022448"/>
    </source>
</evidence>
<dbReference type="GO" id="GO:0046872">
    <property type="term" value="F:metal ion binding"/>
    <property type="evidence" value="ECO:0007669"/>
    <property type="project" value="UniProtKB-KW"/>
</dbReference>
<reference evidence="9 10" key="1">
    <citation type="submission" date="2020-02" db="EMBL/GenBank/DDBJ databases">
        <title>Pseudoroseicyclus tamarix, sp. nov., isolated from offshore sediment of a Tamarix chinensis forest.</title>
        <authorList>
            <person name="Gai Y."/>
        </authorList>
    </citation>
    <scope>NUCLEOTIDE SEQUENCE [LARGE SCALE GENOMIC DNA]</scope>
    <source>
        <strain evidence="9 10">CLL3-39</strain>
    </source>
</reference>
<evidence type="ECO:0000313" key="10">
    <source>
        <dbReference type="Proteomes" id="UP000474757"/>
    </source>
</evidence>
<keyword evidence="10" id="KW-1185">Reference proteome</keyword>
<keyword evidence="7" id="KW-0349">Heme</keyword>
<organism evidence="9 10">
    <name type="scientific">Pseudoroseicyclus tamaricis</name>
    <dbReference type="NCBI Taxonomy" id="2705421"/>
    <lineage>
        <taxon>Bacteria</taxon>
        <taxon>Pseudomonadati</taxon>
        <taxon>Pseudomonadota</taxon>
        <taxon>Alphaproteobacteria</taxon>
        <taxon>Rhodobacterales</taxon>
        <taxon>Paracoccaceae</taxon>
        <taxon>Pseudoroseicyclus</taxon>
    </lineage>
</organism>
<feature type="transmembrane region" description="Helical" evidence="7">
    <location>
        <begin position="113"/>
        <end position="134"/>
    </location>
</feature>
<dbReference type="PANTHER" id="PTHR36964">
    <property type="entry name" value="PROTEIN-METHIONINE-SULFOXIDE REDUCTASE HEME-BINDING SUBUNIT MSRQ"/>
    <property type="match status" value="1"/>
</dbReference>
<dbReference type="RefSeq" id="WP_163888787.1">
    <property type="nucleotide sequence ID" value="NZ_JAAFYS010000001.1"/>
</dbReference>
<dbReference type="GO" id="GO:0010181">
    <property type="term" value="F:FMN binding"/>
    <property type="evidence" value="ECO:0007669"/>
    <property type="project" value="UniProtKB-UniRule"/>
</dbReference>
<dbReference type="InterPro" id="IPR013130">
    <property type="entry name" value="Fe3_Rdtase_TM_dom"/>
</dbReference>
<dbReference type="InterPro" id="IPR022837">
    <property type="entry name" value="MsrQ-like"/>
</dbReference>
<dbReference type="AlphaFoldDB" id="A0A6B2JN76"/>
<comment type="cofactor">
    <cofactor evidence="7">
        <name>heme b</name>
        <dbReference type="ChEBI" id="CHEBI:60344"/>
    </cofactor>
    <text evidence="7">Binds 1 heme b (iron(II)-protoporphyrin IX) group per subunit.</text>
</comment>
<dbReference type="GO" id="GO:0009055">
    <property type="term" value="F:electron transfer activity"/>
    <property type="evidence" value="ECO:0007669"/>
    <property type="project" value="UniProtKB-UniRule"/>
</dbReference>
<comment type="cofactor">
    <cofactor evidence="7">
        <name>FMN</name>
        <dbReference type="ChEBI" id="CHEBI:58210"/>
    </cofactor>
    <text evidence="7">Binds 1 FMN per subunit.</text>
</comment>